<dbReference type="eggNOG" id="ENOG502R4QJ">
    <property type="taxonomic scope" value="Eukaryota"/>
</dbReference>
<sequence>ALYNPKVGANIMSTSFVLTHLGENPLAPTNKTFWIAPCSIIEGVGIMHKVPIWHENIEVALDFHIFEVYDFNILIGHPIEKLFLDAPILGTLN</sequence>
<dbReference type="EnsemblPlants" id="KQL23504">
    <property type="protein sequence ID" value="KQL23504"/>
    <property type="gene ID" value="SETIT_032114mg"/>
</dbReference>
<accession>K3ZZS9</accession>
<protein>
    <submittedName>
        <fullName evidence="1">Uncharacterized protein</fullName>
    </submittedName>
</protein>
<reference evidence="2" key="1">
    <citation type="journal article" date="2012" name="Nat. Biotechnol.">
        <title>Reference genome sequence of the model plant Setaria.</title>
        <authorList>
            <person name="Bennetzen J.L."/>
            <person name="Schmutz J."/>
            <person name="Wang H."/>
            <person name="Percifield R."/>
            <person name="Hawkins J."/>
            <person name="Pontaroli A.C."/>
            <person name="Estep M."/>
            <person name="Feng L."/>
            <person name="Vaughn J.N."/>
            <person name="Grimwood J."/>
            <person name="Jenkins J."/>
            <person name="Barry K."/>
            <person name="Lindquist E."/>
            <person name="Hellsten U."/>
            <person name="Deshpande S."/>
            <person name="Wang X."/>
            <person name="Wu X."/>
            <person name="Mitros T."/>
            <person name="Triplett J."/>
            <person name="Yang X."/>
            <person name="Ye C.Y."/>
            <person name="Mauro-Herrera M."/>
            <person name="Wang L."/>
            <person name="Li P."/>
            <person name="Sharma M."/>
            <person name="Sharma R."/>
            <person name="Ronald P.C."/>
            <person name="Panaud O."/>
            <person name="Kellogg E.A."/>
            <person name="Brutnell T.P."/>
            <person name="Doust A.N."/>
            <person name="Tuskan G.A."/>
            <person name="Rokhsar D."/>
            <person name="Devos K.M."/>
        </authorList>
    </citation>
    <scope>NUCLEOTIDE SEQUENCE [LARGE SCALE GENOMIC DNA]</scope>
    <source>
        <strain evidence="2">cv. Yugu1</strain>
    </source>
</reference>
<proteinExistence type="predicted"/>
<dbReference type="HOGENOM" id="CLU_2162809_0_0_1"/>
<organism evidence="1 2">
    <name type="scientific">Setaria italica</name>
    <name type="common">Foxtail millet</name>
    <name type="synonym">Panicum italicum</name>
    <dbReference type="NCBI Taxonomy" id="4555"/>
    <lineage>
        <taxon>Eukaryota</taxon>
        <taxon>Viridiplantae</taxon>
        <taxon>Streptophyta</taxon>
        <taxon>Embryophyta</taxon>
        <taxon>Tracheophyta</taxon>
        <taxon>Spermatophyta</taxon>
        <taxon>Magnoliopsida</taxon>
        <taxon>Liliopsida</taxon>
        <taxon>Poales</taxon>
        <taxon>Poaceae</taxon>
        <taxon>PACMAD clade</taxon>
        <taxon>Panicoideae</taxon>
        <taxon>Panicodae</taxon>
        <taxon>Paniceae</taxon>
        <taxon>Cenchrinae</taxon>
        <taxon>Setaria</taxon>
    </lineage>
</organism>
<reference evidence="1" key="2">
    <citation type="submission" date="2018-08" db="UniProtKB">
        <authorList>
            <consortium name="EnsemblPlants"/>
        </authorList>
    </citation>
    <scope>IDENTIFICATION</scope>
    <source>
        <strain evidence="1">Yugu1</strain>
    </source>
</reference>
<keyword evidence="2" id="KW-1185">Reference proteome</keyword>
<dbReference type="AlphaFoldDB" id="K3ZZS9"/>
<dbReference type="Proteomes" id="UP000004995">
    <property type="component" value="Unassembled WGS sequence"/>
</dbReference>
<evidence type="ECO:0000313" key="2">
    <source>
        <dbReference type="Proteomes" id="UP000004995"/>
    </source>
</evidence>
<name>K3ZZS9_SETIT</name>
<dbReference type="InParanoid" id="K3ZZS9"/>
<evidence type="ECO:0000313" key="1">
    <source>
        <dbReference type="EnsemblPlants" id="KQL23504"/>
    </source>
</evidence>
<dbReference type="Gramene" id="KQL23504">
    <property type="protein sequence ID" value="KQL23504"/>
    <property type="gene ID" value="SETIT_032114mg"/>
</dbReference>
<dbReference type="EMBL" id="AGNK02000869">
    <property type="status" value="NOT_ANNOTATED_CDS"/>
    <property type="molecule type" value="Genomic_DNA"/>
</dbReference>